<dbReference type="PANTHER" id="PTHR36541:SF1">
    <property type="entry name" value="SUPEROXIDE REDUCTASE-RELATED"/>
    <property type="match status" value="1"/>
</dbReference>
<protein>
    <submittedName>
        <fullName evidence="7">Desulfoferrodoxin</fullName>
        <ecNumber evidence="7">1.15.1.2</ecNumber>
    </submittedName>
</protein>
<dbReference type="Proteomes" id="UP000176244">
    <property type="component" value="Unassembled WGS sequence"/>
</dbReference>
<dbReference type="SUPFAM" id="SSF49367">
    <property type="entry name" value="Superoxide reductase-like"/>
    <property type="match status" value="1"/>
</dbReference>
<dbReference type="STRING" id="52694.ACWI_17120"/>
<gene>
    <name evidence="7" type="primary">dfx_2</name>
    <name evidence="7" type="ORF">ACWI_17120</name>
</gene>
<dbReference type="EC" id="1.15.1.2" evidence="7"/>
<evidence type="ECO:0000259" key="6">
    <source>
        <dbReference type="Pfam" id="PF01880"/>
    </source>
</evidence>
<keyword evidence="3" id="KW-0479">Metal-binding</keyword>
<dbReference type="GO" id="GO:0005506">
    <property type="term" value="F:iron ion binding"/>
    <property type="evidence" value="ECO:0007669"/>
    <property type="project" value="InterPro"/>
</dbReference>
<evidence type="ECO:0000256" key="1">
    <source>
        <dbReference type="ARBA" id="ARBA00005941"/>
    </source>
</evidence>
<evidence type="ECO:0000313" key="8">
    <source>
        <dbReference type="Proteomes" id="UP000176244"/>
    </source>
</evidence>
<sequence length="144" mass="16394">MDPKLFYQCNDCNAVLLELNGTLTQYCNHSQTLLAPNTVDATKEKHLPVLVFSDHQLQVKVGSIPHPMTTDHSILWIFVQTRNGGQYVQLTPEHPPEVFFTVESLDVIRVYAYCDVHGLWMVNNAELDYEEIVCSPEFPQGCIE</sequence>
<dbReference type="EMBL" id="LKEU01000027">
    <property type="protein sequence ID" value="OFV71126.1"/>
    <property type="molecule type" value="Genomic_DNA"/>
</dbReference>
<reference evidence="7 8" key="1">
    <citation type="submission" date="2015-09" db="EMBL/GenBank/DDBJ databases">
        <title>Genome sequence of Acetobacterium wieringae DSM 1911.</title>
        <authorList>
            <person name="Poehlein A."/>
            <person name="Bengelsdorf F.R."/>
            <person name="Schiel-Bengelsdorf B."/>
            <person name="Duerre P."/>
            <person name="Daniel R."/>
        </authorList>
    </citation>
    <scope>NUCLEOTIDE SEQUENCE [LARGE SCALE GENOMIC DNA]</scope>
    <source>
        <strain evidence="7 8">DSM 1911</strain>
    </source>
</reference>
<feature type="domain" description="Desulfoferrodoxin ferrous iron-binding" evidence="6">
    <location>
        <begin position="39"/>
        <end position="121"/>
    </location>
</feature>
<dbReference type="OrthoDB" id="9814936at2"/>
<organism evidence="7 8">
    <name type="scientific">Acetobacterium wieringae</name>
    <dbReference type="NCBI Taxonomy" id="52694"/>
    <lineage>
        <taxon>Bacteria</taxon>
        <taxon>Bacillati</taxon>
        <taxon>Bacillota</taxon>
        <taxon>Clostridia</taxon>
        <taxon>Eubacteriales</taxon>
        <taxon>Eubacteriaceae</taxon>
        <taxon>Acetobacterium</taxon>
    </lineage>
</organism>
<name>A0A1F2PK87_9FIRM</name>
<dbReference type="GO" id="GO:0050605">
    <property type="term" value="F:superoxide reductase activity"/>
    <property type="evidence" value="ECO:0007669"/>
    <property type="project" value="UniProtKB-EC"/>
</dbReference>
<dbReference type="Pfam" id="PF01880">
    <property type="entry name" value="Desulfoferrodox"/>
    <property type="match status" value="1"/>
</dbReference>
<keyword evidence="2" id="KW-0813">Transport</keyword>
<proteinExistence type="inferred from homology"/>
<dbReference type="InterPro" id="IPR036073">
    <property type="entry name" value="Desulfoferrodoxin_Fe-bd_dom_sf"/>
</dbReference>
<evidence type="ECO:0000256" key="2">
    <source>
        <dbReference type="ARBA" id="ARBA00022448"/>
    </source>
</evidence>
<dbReference type="InterPro" id="IPR002742">
    <property type="entry name" value="Desulfoferrodoxin_Fe-bd_dom"/>
</dbReference>
<comment type="caution">
    <text evidence="7">The sequence shown here is derived from an EMBL/GenBank/DDBJ whole genome shotgun (WGS) entry which is preliminary data.</text>
</comment>
<comment type="similarity">
    <text evidence="1">Belongs to the desulfoferrodoxin family.</text>
</comment>
<evidence type="ECO:0000256" key="5">
    <source>
        <dbReference type="ARBA" id="ARBA00023004"/>
    </source>
</evidence>
<keyword evidence="5" id="KW-0408">Iron</keyword>
<dbReference type="Gene3D" id="2.60.40.730">
    <property type="entry name" value="SOR catalytic domain"/>
    <property type="match status" value="1"/>
</dbReference>
<evidence type="ECO:0000313" key="7">
    <source>
        <dbReference type="EMBL" id="OFV71126.1"/>
    </source>
</evidence>
<keyword evidence="4" id="KW-0249">Electron transport</keyword>
<accession>A0A1F2PK87</accession>
<dbReference type="InterPro" id="IPR051233">
    <property type="entry name" value="Desulfoferrodoxin_SOR"/>
</dbReference>
<dbReference type="RefSeq" id="WP_070371002.1">
    <property type="nucleotide sequence ID" value="NZ_LKEU01000027.1"/>
</dbReference>
<evidence type="ECO:0000256" key="4">
    <source>
        <dbReference type="ARBA" id="ARBA00022982"/>
    </source>
</evidence>
<dbReference type="AlphaFoldDB" id="A0A1F2PK87"/>
<keyword evidence="7" id="KW-0560">Oxidoreductase</keyword>
<evidence type="ECO:0000256" key="3">
    <source>
        <dbReference type="ARBA" id="ARBA00022723"/>
    </source>
</evidence>
<dbReference type="PANTHER" id="PTHR36541">
    <property type="entry name" value="SUPEROXIDE REDUCTASE-RELATED"/>
    <property type="match status" value="1"/>
</dbReference>